<evidence type="ECO:0000313" key="2">
    <source>
        <dbReference type="Proteomes" id="UP000253410"/>
    </source>
</evidence>
<dbReference type="OrthoDB" id="628973at2"/>
<accession>A0A365XV83</accession>
<evidence type="ECO:0000313" key="1">
    <source>
        <dbReference type="EMBL" id="RBL90272.1"/>
    </source>
</evidence>
<dbReference type="RefSeq" id="WP_113619022.1">
    <property type="nucleotide sequence ID" value="NZ_QFFJ01000002.1"/>
</dbReference>
<comment type="caution">
    <text evidence="1">The sequence shown here is derived from an EMBL/GenBank/DDBJ whole genome shotgun (WGS) entry which is preliminary data.</text>
</comment>
<dbReference type="AlphaFoldDB" id="A0A365XV83"/>
<sequence>MFNTLTDLIGLRIDDSRMIEFIEKNGFKYPKKPFISNRSTDTTYWVENKKLGIDLLFSARTYLDNYPLIPGDKKGIYVPVLGRARWYNNKSNTIFPQGLDFNHDFESLKLKLGEPTLKSSDISPVWLNDDGSESFYRWSICLDEGKDIFWGLEFTDDQTINDFTLGLEYKNPLFYLYDEWVYEDVDRFLQWKNFNKTSYLMFLQWAIERDLIKTTDSTAEAIRQVKAGAAPVTDWVSALDRGFILSSDFAAERPFIKAYINNLSGHDILYNRDVSYAFLNSNELKQNYSGEAATQQLNAVIYDEANYAIVKSLIDNRLAEYKSHRFSRSKQLQPA</sequence>
<name>A0A365XV83_9BACT</name>
<dbReference type="Proteomes" id="UP000253410">
    <property type="component" value="Unassembled WGS sequence"/>
</dbReference>
<keyword evidence="2" id="KW-1185">Reference proteome</keyword>
<proteinExistence type="predicted"/>
<protein>
    <submittedName>
        <fullName evidence="1">Uncharacterized protein</fullName>
    </submittedName>
</protein>
<organism evidence="1 2">
    <name type="scientific">Chitinophaga flava</name>
    <dbReference type="NCBI Taxonomy" id="2259036"/>
    <lineage>
        <taxon>Bacteria</taxon>
        <taxon>Pseudomonadati</taxon>
        <taxon>Bacteroidota</taxon>
        <taxon>Chitinophagia</taxon>
        <taxon>Chitinophagales</taxon>
        <taxon>Chitinophagaceae</taxon>
        <taxon>Chitinophaga</taxon>
    </lineage>
</organism>
<gene>
    <name evidence="1" type="ORF">DF182_27800</name>
</gene>
<dbReference type="EMBL" id="QFFJ01000002">
    <property type="protein sequence ID" value="RBL90272.1"/>
    <property type="molecule type" value="Genomic_DNA"/>
</dbReference>
<reference evidence="1 2" key="1">
    <citation type="submission" date="2018-05" db="EMBL/GenBank/DDBJ databases">
        <title>Chitinophaga sp. K3CV102501T nov., isolated from isolated from a monsoon evergreen broad-leaved forest soil.</title>
        <authorList>
            <person name="Lv Y."/>
        </authorList>
    </citation>
    <scope>NUCLEOTIDE SEQUENCE [LARGE SCALE GENOMIC DNA]</scope>
    <source>
        <strain evidence="1 2">GDMCC 1.1325</strain>
    </source>
</reference>